<organism evidence="1 2">
    <name type="scientific">Dendrobium chrysotoxum</name>
    <name type="common">Orchid</name>
    <dbReference type="NCBI Taxonomy" id="161865"/>
    <lineage>
        <taxon>Eukaryota</taxon>
        <taxon>Viridiplantae</taxon>
        <taxon>Streptophyta</taxon>
        <taxon>Embryophyta</taxon>
        <taxon>Tracheophyta</taxon>
        <taxon>Spermatophyta</taxon>
        <taxon>Magnoliopsida</taxon>
        <taxon>Liliopsida</taxon>
        <taxon>Asparagales</taxon>
        <taxon>Orchidaceae</taxon>
        <taxon>Epidendroideae</taxon>
        <taxon>Malaxideae</taxon>
        <taxon>Dendrobiinae</taxon>
        <taxon>Dendrobium</taxon>
    </lineage>
</organism>
<accession>A0AAV7GSY5</accession>
<dbReference type="EMBL" id="JAGFBR010000011">
    <property type="protein sequence ID" value="KAH0458803.1"/>
    <property type="molecule type" value="Genomic_DNA"/>
</dbReference>
<sequence length="68" mass="7417">MSPDYPLITCTVLLLGTSTNRENLVEINFILKLPSLLPLPKLIATAPGEIEIEDILEWIANLAVDEGA</sequence>
<dbReference type="AlphaFoldDB" id="A0AAV7GSY5"/>
<comment type="caution">
    <text evidence="1">The sequence shown here is derived from an EMBL/GenBank/DDBJ whole genome shotgun (WGS) entry which is preliminary data.</text>
</comment>
<gene>
    <name evidence="1" type="ORF">IEQ34_011617</name>
</gene>
<proteinExistence type="predicted"/>
<evidence type="ECO:0000313" key="2">
    <source>
        <dbReference type="Proteomes" id="UP000775213"/>
    </source>
</evidence>
<keyword evidence="2" id="KW-1185">Reference proteome</keyword>
<reference evidence="1 2" key="1">
    <citation type="journal article" date="2021" name="Hortic Res">
        <title>Chromosome-scale assembly of the Dendrobium chrysotoxum genome enhances the understanding of orchid evolution.</title>
        <authorList>
            <person name="Zhang Y."/>
            <person name="Zhang G.Q."/>
            <person name="Zhang D."/>
            <person name="Liu X.D."/>
            <person name="Xu X.Y."/>
            <person name="Sun W.H."/>
            <person name="Yu X."/>
            <person name="Zhu X."/>
            <person name="Wang Z.W."/>
            <person name="Zhao X."/>
            <person name="Zhong W.Y."/>
            <person name="Chen H."/>
            <person name="Yin W.L."/>
            <person name="Huang T."/>
            <person name="Niu S.C."/>
            <person name="Liu Z.J."/>
        </authorList>
    </citation>
    <scope>NUCLEOTIDE SEQUENCE [LARGE SCALE GENOMIC DNA]</scope>
    <source>
        <strain evidence="1">Lindl</strain>
    </source>
</reference>
<protein>
    <submittedName>
        <fullName evidence="1">Uncharacterized protein</fullName>
    </submittedName>
</protein>
<name>A0AAV7GSY5_DENCH</name>
<dbReference type="Proteomes" id="UP000775213">
    <property type="component" value="Unassembled WGS sequence"/>
</dbReference>
<evidence type="ECO:0000313" key="1">
    <source>
        <dbReference type="EMBL" id="KAH0458803.1"/>
    </source>
</evidence>